<gene>
    <name evidence="2" type="ORF">PPRIM_AZ9-3.1.T1940004</name>
</gene>
<keyword evidence="1" id="KW-0472">Membrane</keyword>
<proteinExistence type="predicted"/>
<keyword evidence="1" id="KW-0812">Transmembrane</keyword>
<dbReference type="EMBL" id="CAJJDM010000203">
    <property type="protein sequence ID" value="CAD8117278.1"/>
    <property type="molecule type" value="Genomic_DNA"/>
</dbReference>
<feature type="transmembrane region" description="Helical" evidence="1">
    <location>
        <begin position="16"/>
        <end position="35"/>
    </location>
</feature>
<organism evidence="2 3">
    <name type="scientific">Paramecium primaurelia</name>
    <dbReference type="NCBI Taxonomy" id="5886"/>
    <lineage>
        <taxon>Eukaryota</taxon>
        <taxon>Sar</taxon>
        <taxon>Alveolata</taxon>
        <taxon>Ciliophora</taxon>
        <taxon>Intramacronucleata</taxon>
        <taxon>Oligohymenophorea</taxon>
        <taxon>Peniculida</taxon>
        <taxon>Parameciidae</taxon>
        <taxon>Paramecium</taxon>
    </lineage>
</organism>
<protein>
    <recommendedName>
        <fullName evidence="4">Transmembrane protein</fullName>
    </recommendedName>
</protein>
<comment type="caution">
    <text evidence="2">The sequence shown here is derived from an EMBL/GenBank/DDBJ whole genome shotgun (WGS) entry which is preliminary data.</text>
</comment>
<evidence type="ECO:0000313" key="2">
    <source>
        <dbReference type="EMBL" id="CAD8117278.1"/>
    </source>
</evidence>
<evidence type="ECO:0000256" key="1">
    <source>
        <dbReference type="SAM" id="Phobius"/>
    </source>
</evidence>
<dbReference type="Proteomes" id="UP000688137">
    <property type="component" value="Unassembled WGS sequence"/>
</dbReference>
<name>A0A8S1QMR6_PARPR</name>
<evidence type="ECO:0000313" key="3">
    <source>
        <dbReference type="Proteomes" id="UP000688137"/>
    </source>
</evidence>
<dbReference type="AlphaFoldDB" id="A0A8S1QMR6"/>
<keyword evidence="1" id="KW-1133">Transmembrane helix</keyword>
<keyword evidence="3" id="KW-1185">Reference proteome</keyword>
<evidence type="ECO:0008006" key="4">
    <source>
        <dbReference type="Google" id="ProtNLM"/>
    </source>
</evidence>
<sequence length="107" mass="13137">MRFQQKCRDKFHRSKKYIFLFSLIFLKGGVLLFLGQRQNLIKLFAQVFEYNLKDLALYQKRKEQQLFTRSINQTIKLQQQDIFQSHDIQLKKQLLIFYIKDELELNF</sequence>
<reference evidence="2" key="1">
    <citation type="submission" date="2021-01" db="EMBL/GenBank/DDBJ databases">
        <authorList>
            <consortium name="Genoscope - CEA"/>
            <person name="William W."/>
        </authorList>
    </citation>
    <scope>NUCLEOTIDE SEQUENCE</scope>
</reference>
<accession>A0A8S1QMR6</accession>